<accession>A0A1W1UYT8</accession>
<dbReference type="EMBL" id="FWWU01000008">
    <property type="protein sequence ID" value="SMB86263.1"/>
    <property type="molecule type" value="Genomic_DNA"/>
</dbReference>
<proteinExistence type="predicted"/>
<protein>
    <submittedName>
        <fullName evidence="1">Uncharacterized protein</fullName>
    </submittedName>
</protein>
<sequence length="140" mass="15989">MKLRLSDFLTNDCGIHRTTSLDEIKILYPGNYTVYTPEEYGVYQVHDLNLCLFIDSKGPTWIEFSVTVDDGFQKSEVLDLQGLLSSNDADFIAWCHEMGIAYEKNLLESDEYGDTYLLKFPSGADVLISRNSIQRIAKLY</sequence>
<dbReference type="RefSeq" id="WP_139806753.1">
    <property type="nucleotide sequence ID" value="NZ_FWWU01000008.1"/>
</dbReference>
<dbReference type="OrthoDB" id="9868154at2"/>
<organism evidence="1 2">
    <name type="scientific">Deinococcus hopiensis KR-140</name>
    <dbReference type="NCBI Taxonomy" id="695939"/>
    <lineage>
        <taxon>Bacteria</taxon>
        <taxon>Thermotogati</taxon>
        <taxon>Deinococcota</taxon>
        <taxon>Deinococci</taxon>
        <taxon>Deinococcales</taxon>
        <taxon>Deinococcaceae</taxon>
        <taxon>Deinococcus</taxon>
    </lineage>
</organism>
<evidence type="ECO:0000313" key="2">
    <source>
        <dbReference type="Proteomes" id="UP000192582"/>
    </source>
</evidence>
<keyword evidence="2" id="KW-1185">Reference proteome</keyword>
<gene>
    <name evidence="1" type="ORF">SAMN00790413_03744</name>
</gene>
<reference evidence="1 2" key="1">
    <citation type="submission" date="2017-04" db="EMBL/GenBank/DDBJ databases">
        <authorList>
            <person name="Afonso C.L."/>
            <person name="Miller P.J."/>
            <person name="Scott M.A."/>
            <person name="Spackman E."/>
            <person name="Goraichik I."/>
            <person name="Dimitrov K.M."/>
            <person name="Suarez D.L."/>
            <person name="Swayne D.E."/>
        </authorList>
    </citation>
    <scope>NUCLEOTIDE SEQUENCE [LARGE SCALE GENOMIC DNA]</scope>
    <source>
        <strain evidence="1 2">KR-140</strain>
    </source>
</reference>
<dbReference type="AlphaFoldDB" id="A0A1W1UYT8"/>
<name>A0A1W1UYT8_9DEIO</name>
<dbReference type="Proteomes" id="UP000192582">
    <property type="component" value="Unassembled WGS sequence"/>
</dbReference>
<evidence type="ECO:0000313" key="1">
    <source>
        <dbReference type="EMBL" id="SMB86263.1"/>
    </source>
</evidence>